<dbReference type="Pfam" id="PF24877">
    <property type="entry name" value="ILV_EDD_C"/>
    <property type="match status" value="1"/>
</dbReference>
<sequence>MPCAEPCNGCKADCDDRTVDIEDWKTELTTLRARTKELESKLASFTNGAASKPKLRSAAWFDRPDDRGMAALYMDRYLNYGLTREELMSGKPIIGIAQSGSDIAPCNRYHLTLAKRVREGIRSAGAIAFEFPTHPIQESMRRPTATLDRNLSYLTLVELLYAYPFDGVVLLTGCDKTTPACLMAAATVNIPAICLNVGPMLNGWLDNSNERSGSGTILWKARELHTAGEIDDEKLIDMVTSGTPSHGHCNTMGTASTMNALAEALGMMLPGGAAIPAPYKERMMCAYRTGVQIVEMVQADRKPSDIMTREAFENAIVANTAIGGSTNAPIHLNAVAAHMGVKLDLDDWDSIGLGIPLILNMQPAGEMLSEDYYRAGGLPAILADLVDAGKLPHPNALTANGKTIGENVQGKQTWDRQTIKTLKAPMKKDAGFLHLKGTLFDSAIMKTSVISPEFRKEFLEDSNDPNAFECKLAVFDGPEDYHHRLETAPIDARTILVMRGVGPLGYPGAAEVVNMHAPGHLLRQGVRDMVCIGDGRQSGTSGSPSILNATPEAADGGNLALIRDGDKLRVDLNKRRVDILLSDEELKQRRKELDEKGGYKVPESHTPWQDIFRREVGGLSEGMVFKRATKFHRVGDRARENHLLTKYSARFNAATTSPAFFHQLLNGTVSPTHVAYFFEQDLIYGRGFLTLVGQTLELLTADLEQPESDVLLRRVGNSGATASGLSDEGGLLRGLRGKLLEGSDGKGLSGSEGTLEYVKYMRAVSSSGDGFAAFVCAWTMGKAFVDIWRHIQAAQKSSPNKIPQPQIAIDYWADQSYAASIESTGDIINEWYHKDATSKRLEVAEKVLEKTLDAEDAFWRSIDAWSG</sequence>
<dbReference type="STRING" id="1664694.A0A0N1H6Z8"/>
<feature type="domain" description="Dihydroxy-acid/6-phosphogluconate dehydratase C-terminal" evidence="7">
    <location>
        <begin position="418"/>
        <end position="622"/>
    </location>
</feature>
<reference evidence="8 9" key="1">
    <citation type="submission" date="2015-06" db="EMBL/GenBank/DDBJ databases">
        <title>Draft genome of the ant-associated black yeast Phialophora attae CBS 131958.</title>
        <authorList>
            <person name="Moreno L.F."/>
            <person name="Stielow B.J."/>
            <person name="de Hoog S."/>
            <person name="Vicente V.A."/>
            <person name="Weiss V.A."/>
            <person name="de Vries M."/>
            <person name="Cruz L.M."/>
            <person name="Souza E.M."/>
        </authorList>
    </citation>
    <scope>NUCLEOTIDE SEQUENCE [LARGE SCALE GENOMIC DNA]</scope>
    <source>
        <strain evidence="8 9">CBS 131958</strain>
    </source>
</reference>
<dbReference type="SUPFAM" id="SSF48613">
    <property type="entry name" value="Heme oxygenase-like"/>
    <property type="match status" value="1"/>
</dbReference>
<feature type="domain" description="Dihydroxy-acid/6-phosphogluconate dehydratase N-terminal" evidence="6">
    <location>
        <begin position="91"/>
        <end position="407"/>
    </location>
</feature>
<dbReference type="PANTHER" id="PTHR43183">
    <property type="entry name" value="HYPOTHETICAL DIHYDROXYACID DEHYDRATASE (EUROFUNG)-RELATED"/>
    <property type="match status" value="1"/>
</dbReference>
<keyword evidence="2" id="KW-0479">Metal-binding</keyword>
<dbReference type="GO" id="GO:0046872">
    <property type="term" value="F:metal ion binding"/>
    <property type="evidence" value="ECO:0007669"/>
    <property type="project" value="UniProtKB-KW"/>
</dbReference>
<dbReference type="Proteomes" id="UP000038010">
    <property type="component" value="Unassembled WGS sequence"/>
</dbReference>
<dbReference type="AlphaFoldDB" id="A0A0N1H6Z8"/>
<keyword evidence="4" id="KW-0411">Iron-sulfur</keyword>
<proteinExistence type="inferred from homology"/>
<dbReference type="NCBIfam" id="NF009560">
    <property type="entry name" value="PRK13017.1"/>
    <property type="match status" value="1"/>
</dbReference>
<dbReference type="GO" id="GO:0051536">
    <property type="term" value="F:iron-sulfur cluster binding"/>
    <property type="evidence" value="ECO:0007669"/>
    <property type="project" value="UniProtKB-KW"/>
</dbReference>
<organism evidence="8 9">
    <name type="scientific">Cyphellophora attinorum</name>
    <dbReference type="NCBI Taxonomy" id="1664694"/>
    <lineage>
        <taxon>Eukaryota</taxon>
        <taxon>Fungi</taxon>
        <taxon>Dikarya</taxon>
        <taxon>Ascomycota</taxon>
        <taxon>Pezizomycotina</taxon>
        <taxon>Eurotiomycetes</taxon>
        <taxon>Chaetothyriomycetidae</taxon>
        <taxon>Chaetothyriales</taxon>
        <taxon>Cyphellophoraceae</taxon>
        <taxon>Cyphellophora</taxon>
    </lineage>
</organism>
<dbReference type="InterPro" id="IPR052352">
    <property type="entry name" value="Sugar_Degrad_Dehydratases"/>
</dbReference>
<dbReference type="GO" id="GO:0016836">
    <property type="term" value="F:hydro-lyase activity"/>
    <property type="evidence" value="ECO:0007669"/>
    <property type="project" value="UniProtKB-ARBA"/>
</dbReference>
<evidence type="ECO:0000259" key="7">
    <source>
        <dbReference type="Pfam" id="PF24877"/>
    </source>
</evidence>
<name>A0A0N1H6Z8_9EURO</name>
<dbReference type="PROSITE" id="PS00886">
    <property type="entry name" value="ILVD_EDD_1"/>
    <property type="match status" value="1"/>
</dbReference>
<dbReference type="InterPro" id="IPR000581">
    <property type="entry name" value="ILV_EDD_N"/>
</dbReference>
<dbReference type="SUPFAM" id="SSF52016">
    <property type="entry name" value="LeuD/IlvD-like"/>
    <property type="match status" value="1"/>
</dbReference>
<dbReference type="RefSeq" id="XP_018001969.1">
    <property type="nucleotide sequence ID" value="XM_018145513.1"/>
</dbReference>
<keyword evidence="5" id="KW-0456">Lyase</keyword>
<evidence type="ECO:0000256" key="4">
    <source>
        <dbReference type="ARBA" id="ARBA00023014"/>
    </source>
</evidence>
<dbReference type="OrthoDB" id="3851628at2759"/>
<dbReference type="InterPro" id="IPR042096">
    <property type="entry name" value="Dihydro-acid_dehy_C"/>
</dbReference>
<accession>A0A0N1H6Z8</accession>
<dbReference type="EMBL" id="LFJN01000008">
    <property type="protein sequence ID" value="KPI42006.1"/>
    <property type="molecule type" value="Genomic_DNA"/>
</dbReference>
<dbReference type="GeneID" id="28737393"/>
<evidence type="ECO:0000256" key="5">
    <source>
        <dbReference type="ARBA" id="ARBA00023239"/>
    </source>
</evidence>
<dbReference type="InterPro" id="IPR016084">
    <property type="entry name" value="Haem_Oase-like_multi-hlx"/>
</dbReference>
<keyword evidence="9" id="KW-1185">Reference proteome</keyword>
<dbReference type="SUPFAM" id="SSF143975">
    <property type="entry name" value="IlvD/EDD N-terminal domain-like"/>
    <property type="match status" value="1"/>
</dbReference>
<dbReference type="Pfam" id="PF00920">
    <property type="entry name" value="ILVD_EDD_N"/>
    <property type="match status" value="1"/>
</dbReference>
<dbReference type="InterPro" id="IPR020558">
    <property type="entry name" value="DiOHA_6PGluconate_deHydtase_CS"/>
</dbReference>
<gene>
    <name evidence="8" type="ORF">AB675_5309</name>
</gene>
<evidence type="ECO:0000313" key="9">
    <source>
        <dbReference type="Proteomes" id="UP000038010"/>
    </source>
</evidence>
<comment type="similarity">
    <text evidence="1">Belongs to the IlvD/Edd family.</text>
</comment>
<dbReference type="VEuPathDB" id="FungiDB:AB675_5309"/>
<comment type="caution">
    <text evidence="8">The sequence shown here is derived from an EMBL/GenBank/DDBJ whole genome shotgun (WGS) entry which is preliminary data.</text>
</comment>
<dbReference type="InterPro" id="IPR037237">
    <property type="entry name" value="IlvD/EDD_N"/>
</dbReference>
<dbReference type="CDD" id="cd19357">
    <property type="entry name" value="TenA_E_At3g16990-like"/>
    <property type="match status" value="1"/>
</dbReference>
<evidence type="ECO:0000256" key="1">
    <source>
        <dbReference type="ARBA" id="ARBA00006486"/>
    </source>
</evidence>
<evidence type="ECO:0000256" key="3">
    <source>
        <dbReference type="ARBA" id="ARBA00023004"/>
    </source>
</evidence>
<dbReference type="Gene3D" id="3.50.30.80">
    <property type="entry name" value="IlvD/EDD C-terminal domain-like"/>
    <property type="match status" value="1"/>
</dbReference>
<dbReference type="NCBIfam" id="NF004784">
    <property type="entry name" value="PRK06131.1"/>
    <property type="match status" value="1"/>
</dbReference>
<dbReference type="InterPro" id="IPR056740">
    <property type="entry name" value="ILV_EDD_C"/>
</dbReference>
<keyword evidence="3" id="KW-0408">Iron</keyword>
<protein>
    <submittedName>
        <fullName evidence="8">L-arabonate dehydratase</fullName>
    </submittedName>
</protein>
<evidence type="ECO:0000259" key="6">
    <source>
        <dbReference type="Pfam" id="PF00920"/>
    </source>
</evidence>
<dbReference type="PANTHER" id="PTHR43183:SF1">
    <property type="entry name" value="HYPOTHETICAL DIHYDROXY-ACID DEHYDRATASE (EUROFUNG)-RELATED"/>
    <property type="match status" value="1"/>
</dbReference>
<dbReference type="Gene3D" id="1.20.910.10">
    <property type="entry name" value="Heme oxygenase-like"/>
    <property type="match status" value="1"/>
</dbReference>
<evidence type="ECO:0000313" key="8">
    <source>
        <dbReference type="EMBL" id="KPI42006.1"/>
    </source>
</evidence>
<evidence type="ECO:0000256" key="2">
    <source>
        <dbReference type="ARBA" id="ARBA00022723"/>
    </source>
</evidence>